<evidence type="ECO:0000256" key="4">
    <source>
        <dbReference type="SAM" id="MobiDB-lite"/>
    </source>
</evidence>
<name>A0A9Q0RY00_9DIPT</name>
<dbReference type="PROSITE" id="PS50106">
    <property type="entry name" value="PDZ"/>
    <property type="match status" value="1"/>
</dbReference>
<dbReference type="Proteomes" id="UP001151699">
    <property type="component" value="Chromosome X"/>
</dbReference>
<keyword evidence="7" id="KW-1185">Reference proteome</keyword>
<evidence type="ECO:0000313" key="6">
    <source>
        <dbReference type="EMBL" id="KAJ6638340.1"/>
    </source>
</evidence>
<dbReference type="GO" id="GO:0061061">
    <property type="term" value="P:muscle structure development"/>
    <property type="evidence" value="ECO:0007669"/>
    <property type="project" value="TreeGrafter"/>
</dbReference>
<evidence type="ECO:0000313" key="7">
    <source>
        <dbReference type="Proteomes" id="UP001151699"/>
    </source>
</evidence>
<dbReference type="InterPro" id="IPR050604">
    <property type="entry name" value="PDZ-LIM_domain"/>
</dbReference>
<proteinExistence type="predicted"/>
<dbReference type="GO" id="GO:0003779">
    <property type="term" value="F:actin binding"/>
    <property type="evidence" value="ECO:0007669"/>
    <property type="project" value="TreeGrafter"/>
</dbReference>
<dbReference type="PANTHER" id="PTHR24214">
    <property type="entry name" value="PDZ AND LIM DOMAIN PROTEIN ZASP"/>
    <property type="match status" value="1"/>
</dbReference>
<evidence type="ECO:0000256" key="2">
    <source>
        <dbReference type="ARBA" id="ARBA00022490"/>
    </source>
</evidence>
<sequence length="250" mass="28733">MILDEKRFPTHLLPEPAFGNVEYKVLFTMSTTKDKRIMSFVDTLWGFEVTGGYDQYEPLTVLTVRRSGYARRAGIRVNDTIVQINDTPADSLTLREAQLLIRQSGKQVKIYVKGDVDNDSDDEYTVDFWFKPPKKKIYVENKWGDCFPWNDRKKKIYRESNCFMVPSKAEDKLIERMLSGRGPIEITEAKENKVDSFEEISRRQRLAAGERELADSLRAHTPTTDEANITSTNTNQTNESNTTDSVGKSR</sequence>
<dbReference type="InterPro" id="IPR036034">
    <property type="entry name" value="PDZ_sf"/>
</dbReference>
<keyword evidence="2" id="KW-0963">Cytoplasm</keyword>
<evidence type="ECO:0000256" key="3">
    <source>
        <dbReference type="ARBA" id="ARBA00023038"/>
    </source>
</evidence>
<dbReference type="OrthoDB" id="44841at2759"/>
<dbReference type="EMBL" id="WJQU01000003">
    <property type="protein sequence ID" value="KAJ6638340.1"/>
    <property type="molecule type" value="Genomic_DNA"/>
</dbReference>
<dbReference type="GO" id="GO:0051371">
    <property type="term" value="F:muscle alpha-actinin binding"/>
    <property type="evidence" value="ECO:0007669"/>
    <property type="project" value="TreeGrafter"/>
</dbReference>
<feature type="compositionally biased region" description="Low complexity" evidence="4">
    <location>
        <begin position="228"/>
        <end position="250"/>
    </location>
</feature>
<dbReference type="GO" id="GO:0030036">
    <property type="term" value="P:actin cytoskeleton organization"/>
    <property type="evidence" value="ECO:0007669"/>
    <property type="project" value="TreeGrafter"/>
</dbReference>
<evidence type="ECO:0000259" key="5">
    <source>
        <dbReference type="PROSITE" id="PS50106"/>
    </source>
</evidence>
<keyword evidence="3" id="KW-0862">Zinc</keyword>
<dbReference type="Pfam" id="PF00595">
    <property type="entry name" value="PDZ"/>
    <property type="match status" value="1"/>
</dbReference>
<dbReference type="Gene3D" id="2.30.42.10">
    <property type="match status" value="1"/>
</dbReference>
<accession>A0A9Q0RY00</accession>
<dbReference type="AlphaFoldDB" id="A0A9Q0RY00"/>
<organism evidence="6 7">
    <name type="scientific">Pseudolycoriella hygida</name>
    <dbReference type="NCBI Taxonomy" id="35572"/>
    <lineage>
        <taxon>Eukaryota</taxon>
        <taxon>Metazoa</taxon>
        <taxon>Ecdysozoa</taxon>
        <taxon>Arthropoda</taxon>
        <taxon>Hexapoda</taxon>
        <taxon>Insecta</taxon>
        <taxon>Pterygota</taxon>
        <taxon>Neoptera</taxon>
        <taxon>Endopterygota</taxon>
        <taxon>Diptera</taxon>
        <taxon>Nematocera</taxon>
        <taxon>Sciaroidea</taxon>
        <taxon>Sciaridae</taxon>
        <taxon>Pseudolycoriella</taxon>
    </lineage>
</organism>
<comment type="caution">
    <text evidence="6">The sequence shown here is derived from an EMBL/GenBank/DDBJ whole genome shotgun (WGS) entry which is preliminary data.</text>
</comment>
<dbReference type="GO" id="GO:0031941">
    <property type="term" value="C:filamentous actin"/>
    <property type="evidence" value="ECO:0007669"/>
    <property type="project" value="TreeGrafter"/>
</dbReference>
<keyword evidence="3" id="KW-0440">LIM domain</keyword>
<dbReference type="GO" id="GO:0005912">
    <property type="term" value="C:adherens junction"/>
    <property type="evidence" value="ECO:0007669"/>
    <property type="project" value="TreeGrafter"/>
</dbReference>
<evidence type="ECO:0000256" key="1">
    <source>
        <dbReference type="ARBA" id="ARBA00004496"/>
    </source>
</evidence>
<protein>
    <submittedName>
        <fullName evidence="6">PDZ and LIM domain protein 2</fullName>
    </submittedName>
</protein>
<feature type="region of interest" description="Disordered" evidence="4">
    <location>
        <begin position="211"/>
        <end position="250"/>
    </location>
</feature>
<reference evidence="6" key="1">
    <citation type="submission" date="2022-07" db="EMBL/GenBank/DDBJ databases">
        <authorList>
            <person name="Trinca V."/>
            <person name="Uliana J.V.C."/>
            <person name="Torres T.T."/>
            <person name="Ward R.J."/>
            <person name="Monesi N."/>
        </authorList>
    </citation>
    <scope>NUCLEOTIDE SEQUENCE</scope>
    <source>
        <strain evidence="6">HSMRA1968</strain>
        <tissue evidence="6">Whole embryos</tissue>
    </source>
</reference>
<comment type="subcellular location">
    <subcellularLocation>
        <location evidence="1">Cytoplasm</location>
    </subcellularLocation>
</comment>
<dbReference type="GO" id="GO:0030018">
    <property type="term" value="C:Z disc"/>
    <property type="evidence" value="ECO:0007669"/>
    <property type="project" value="TreeGrafter"/>
</dbReference>
<feature type="domain" description="PDZ" evidence="5">
    <location>
        <begin position="28"/>
        <end position="112"/>
    </location>
</feature>
<gene>
    <name evidence="6" type="primary">Pdlim2</name>
    <name evidence="6" type="ORF">Bhyg_11075</name>
</gene>
<keyword evidence="3" id="KW-0479">Metal-binding</keyword>
<dbReference type="SUPFAM" id="SSF50156">
    <property type="entry name" value="PDZ domain-like"/>
    <property type="match status" value="1"/>
</dbReference>
<dbReference type="SMART" id="SM00228">
    <property type="entry name" value="PDZ"/>
    <property type="match status" value="1"/>
</dbReference>
<dbReference type="GO" id="GO:0001725">
    <property type="term" value="C:stress fiber"/>
    <property type="evidence" value="ECO:0007669"/>
    <property type="project" value="TreeGrafter"/>
</dbReference>
<dbReference type="PANTHER" id="PTHR24214:SF38">
    <property type="entry name" value="PDZ AND LIM DOMAIN PROTEIN ZASP-RELATED"/>
    <property type="match status" value="1"/>
</dbReference>
<dbReference type="InterPro" id="IPR001478">
    <property type="entry name" value="PDZ"/>
</dbReference>